<protein>
    <submittedName>
        <fullName evidence="1">Uncharacterized protein</fullName>
    </submittedName>
</protein>
<sequence>MVLGLGYNVAVKRQEPSNTSFWSEDICVIYPDLPRQKTLLEVPRFSERTQYVGLSGSRSTTKDRVGSNHTKETLKRLKPKVHFRLELSESPSVGYPLIDGIVPAVEWSLPDGRPAAPTYPAKLDEVACPACGLARQIVTGAVGIADAYSHCRNLAADQNDVKTCAGVRKSLWRPSQDPNRTLRGCGGLQKPTVSSELATSEVREVIPGSNASKTPDLNLLPIDEDSTTEPVYSSQAGGARLRIEPATSEIKEIIPGSNAFRVPDLNFLPMAQDLTAEPVCSSQAGGTAFTSENGQAVQELAISVEKLDPGRQLLSNFVTRKRKMDRGLVSKPRKIKLSSGVAKLQEALARDPEDRLDQGYKRKIGTFHSNSIGMIREDQNLEKKIESAKNLDPSQLQSDRTLLEEFDFYNWDYVREDTEDKISADTQYASSEYKRKSFFKLLQSCKKTRTPDKFFWIPRKQAFIIMKRFRQSKHDYAFPKNVAKSRRIKALYQITLGLSNKRIGIERYSVYSNEIVNPWTSKLEVNLKAAKKERLERSIEVIKDVTKITPFLVVTYLLLFKEHRQHKLTADFIEELLTFIKDLWINIEKGSPEFLEENPWAKRLRNMLIMEIDPQENDNHNFIYELDIAYEISWNLTRYWIEINGKSLKHGFGKKKDLHKDLAELINKIIFYSNYQRMCYLMKDAS</sequence>
<evidence type="ECO:0000313" key="1">
    <source>
        <dbReference type="EMBL" id="KNF02145.1"/>
    </source>
</evidence>
<proteinExistence type="predicted"/>
<reference evidence="2" key="1">
    <citation type="submission" date="2014-03" db="EMBL/GenBank/DDBJ databases">
        <title>The Genome Sequence of Puccinia striiformis f. sp. tritici PST-78.</title>
        <authorList>
            <consortium name="The Broad Institute Genome Sequencing Platform"/>
            <person name="Cuomo C."/>
            <person name="Hulbert S."/>
            <person name="Chen X."/>
            <person name="Walker B."/>
            <person name="Young S.K."/>
            <person name="Zeng Q."/>
            <person name="Gargeya S."/>
            <person name="Fitzgerald M."/>
            <person name="Haas B."/>
            <person name="Abouelleil A."/>
            <person name="Alvarado L."/>
            <person name="Arachchi H.M."/>
            <person name="Berlin A.M."/>
            <person name="Chapman S.B."/>
            <person name="Goldberg J."/>
            <person name="Griggs A."/>
            <person name="Gujja S."/>
            <person name="Hansen M."/>
            <person name="Howarth C."/>
            <person name="Imamovic A."/>
            <person name="Larimer J."/>
            <person name="McCowan C."/>
            <person name="Montmayeur A."/>
            <person name="Murphy C."/>
            <person name="Neiman D."/>
            <person name="Pearson M."/>
            <person name="Priest M."/>
            <person name="Roberts A."/>
            <person name="Saif S."/>
            <person name="Shea T."/>
            <person name="Sisk P."/>
            <person name="Sykes S."/>
            <person name="Wortman J."/>
            <person name="Nusbaum C."/>
            <person name="Birren B."/>
        </authorList>
    </citation>
    <scope>NUCLEOTIDE SEQUENCE [LARGE SCALE GENOMIC DNA]</scope>
    <source>
        <strain evidence="2">race PST-78</strain>
    </source>
</reference>
<gene>
    <name evidence="1" type="ORF">PSTG_04642</name>
</gene>
<dbReference type="Proteomes" id="UP000054564">
    <property type="component" value="Unassembled WGS sequence"/>
</dbReference>
<dbReference type="EMBL" id="AJIL01000025">
    <property type="protein sequence ID" value="KNF02145.1"/>
    <property type="molecule type" value="Genomic_DNA"/>
</dbReference>
<accession>A0A0L0VT12</accession>
<organism evidence="1 2">
    <name type="scientific">Puccinia striiformis f. sp. tritici PST-78</name>
    <dbReference type="NCBI Taxonomy" id="1165861"/>
    <lineage>
        <taxon>Eukaryota</taxon>
        <taxon>Fungi</taxon>
        <taxon>Dikarya</taxon>
        <taxon>Basidiomycota</taxon>
        <taxon>Pucciniomycotina</taxon>
        <taxon>Pucciniomycetes</taxon>
        <taxon>Pucciniales</taxon>
        <taxon>Pucciniaceae</taxon>
        <taxon>Puccinia</taxon>
    </lineage>
</organism>
<name>A0A0L0VT12_9BASI</name>
<dbReference type="AlphaFoldDB" id="A0A0L0VT12"/>
<keyword evidence="2" id="KW-1185">Reference proteome</keyword>
<comment type="caution">
    <text evidence="1">The sequence shown here is derived from an EMBL/GenBank/DDBJ whole genome shotgun (WGS) entry which is preliminary data.</text>
</comment>
<evidence type="ECO:0000313" key="2">
    <source>
        <dbReference type="Proteomes" id="UP000054564"/>
    </source>
</evidence>